<dbReference type="InterPro" id="IPR002347">
    <property type="entry name" value="SDR_fam"/>
</dbReference>
<dbReference type="PRINTS" id="PR00080">
    <property type="entry name" value="SDRFAMILY"/>
</dbReference>
<evidence type="ECO:0000256" key="2">
    <source>
        <dbReference type="ARBA" id="ARBA00023002"/>
    </source>
</evidence>
<proteinExistence type="inferred from homology"/>
<feature type="region of interest" description="Disordered" evidence="4">
    <location>
        <begin position="1"/>
        <end position="22"/>
    </location>
</feature>
<organism evidence="5 6">
    <name type="scientific">Kribbella orskensis</name>
    <dbReference type="NCBI Taxonomy" id="2512216"/>
    <lineage>
        <taxon>Bacteria</taxon>
        <taxon>Bacillati</taxon>
        <taxon>Actinomycetota</taxon>
        <taxon>Actinomycetes</taxon>
        <taxon>Propionibacteriales</taxon>
        <taxon>Kribbellaceae</taxon>
        <taxon>Kribbella</taxon>
    </lineage>
</organism>
<dbReference type="Pfam" id="PF00106">
    <property type="entry name" value="adh_short"/>
    <property type="match status" value="1"/>
</dbReference>
<dbReference type="CDD" id="cd05374">
    <property type="entry name" value="17beta-HSD-like_SDR_c"/>
    <property type="match status" value="1"/>
</dbReference>
<comment type="similarity">
    <text evidence="1 3">Belongs to the short-chain dehydrogenases/reductases (SDR) family.</text>
</comment>
<dbReference type="PRINTS" id="PR00081">
    <property type="entry name" value="GDHRDH"/>
</dbReference>
<dbReference type="NCBIfam" id="NF006114">
    <property type="entry name" value="PRK08263.1"/>
    <property type="match status" value="1"/>
</dbReference>
<dbReference type="SUPFAM" id="SSF51735">
    <property type="entry name" value="NAD(P)-binding Rossmann-fold domains"/>
    <property type="match status" value="1"/>
</dbReference>
<keyword evidence="2" id="KW-0560">Oxidoreductase</keyword>
<dbReference type="EMBL" id="SLWM01000023">
    <property type="protein sequence ID" value="TCO13281.1"/>
    <property type="molecule type" value="Genomic_DNA"/>
</dbReference>
<reference evidence="5 6" key="1">
    <citation type="journal article" date="2015" name="Stand. Genomic Sci.">
        <title>Genomic Encyclopedia of Bacterial and Archaeal Type Strains, Phase III: the genomes of soil and plant-associated and newly described type strains.</title>
        <authorList>
            <person name="Whitman W.B."/>
            <person name="Woyke T."/>
            <person name="Klenk H.P."/>
            <person name="Zhou Y."/>
            <person name="Lilburn T.G."/>
            <person name="Beck B.J."/>
            <person name="De Vos P."/>
            <person name="Vandamme P."/>
            <person name="Eisen J.A."/>
            <person name="Garrity G."/>
            <person name="Hugenholtz P."/>
            <person name="Kyrpides N.C."/>
        </authorList>
    </citation>
    <scope>NUCLEOTIDE SEQUENCE [LARGE SCALE GENOMIC DNA]</scope>
    <source>
        <strain evidence="5 6">VKM Ac-2538</strain>
    </source>
</reference>
<keyword evidence="6" id="KW-1185">Reference proteome</keyword>
<evidence type="ECO:0000313" key="5">
    <source>
        <dbReference type="EMBL" id="TCO13281.1"/>
    </source>
</evidence>
<dbReference type="Gene3D" id="3.40.50.720">
    <property type="entry name" value="NAD(P)-binding Rossmann-like Domain"/>
    <property type="match status" value="1"/>
</dbReference>
<sequence>MRRGQMTEMHERPAPAGAGSEPPVWLITGCSSGLGLAVARAAIERGFRVVATARDPQVLDDLTHHRPDSLLRLRLDLLDPDSIEAAVRDALDRFGRIDVLLNNAGTATFGAVEELTDDLLRAQLETNLVGSLAVTRAVLPAMRRQGSGRILQMSSMGGRCAFPGLGAYHASKFALEGASIALAQEVAAFGVFVTLVEPGDFRTPVLAPARLTTADPMPEYADTVGRVREAIAKLDGNQPGDPDRAAAAMIAIAASATPPLHLALGPDCYARFKEQLEAQLAELEQWSHLTLSTDLVPDAPAANGGTHS</sequence>
<accession>A0ABY2BAK4</accession>
<comment type="caution">
    <text evidence="5">The sequence shown here is derived from an EMBL/GenBank/DDBJ whole genome shotgun (WGS) entry which is preliminary data.</text>
</comment>
<gene>
    <name evidence="5" type="ORF">EV644_123113</name>
</gene>
<evidence type="ECO:0000313" key="6">
    <source>
        <dbReference type="Proteomes" id="UP000295818"/>
    </source>
</evidence>
<evidence type="ECO:0000256" key="3">
    <source>
        <dbReference type="RuleBase" id="RU000363"/>
    </source>
</evidence>
<evidence type="ECO:0000256" key="1">
    <source>
        <dbReference type="ARBA" id="ARBA00006484"/>
    </source>
</evidence>
<dbReference type="Proteomes" id="UP000295818">
    <property type="component" value="Unassembled WGS sequence"/>
</dbReference>
<dbReference type="PANTHER" id="PTHR43976">
    <property type="entry name" value="SHORT CHAIN DEHYDROGENASE"/>
    <property type="match status" value="1"/>
</dbReference>
<protein>
    <submittedName>
        <fullName evidence="5">Short-subunit dehydrogenase</fullName>
    </submittedName>
</protein>
<dbReference type="PANTHER" id="PTHR43976:SF16">
    <property type="entry name" value="SHORT-CHAIN DEHYDROGENASE_REDUCTASE FAMILY PROTEIN"/>
    <property type="match status" value="1"/>
</dbReference>
<name>A0ABY2BAK4_9ACTN</name>
<evidence type="ECO:0000256" key="4">
    <source>
        <dbReference type="SAM" id="MobiDB-lite"/>
    </source>
</evidence>
<dbReference type="InterPro" id="IPR051911">
    <property type="entry name" value="SDR_oxidoreductase"/>
</dbReference>
<dbReference type="NCBIfam" id="NF004824">
    <property type="entry name" value="PRK06180.1"/>
    <property type="match status" value="1"/>
</dbReference>
<dbReference type="InterPro" id="IPR036291">
    <property type="entry name" value="NAD(P)-bd_dom_sf"/>
</dbReference>